<keyword evidence="14" id="KW-1185">Reference proteome</keyword>
<feature type="binding site" evidence="11">
    <location>
        <begin position="323"/>
        <end position="324"/>
    </location>
    <ligand>
        <name>L-histidine</name>
        <dbReference type="ChEBI" id="CHEBI:57595"/>
    </ligand>
</feature>
<keyword evidence="7 10" id="KW-0648">Protein biosynthesis</keyword>
<proteinExistence type="inferred from homology"/>
<keyword evidence="4 10" id="KW-0436">Ligase</keyword>
<feature type="binding site" evidence="11">
    <location>
        <position position="319"/>
    </location>
    <ligand>
        <name>L-histidine</name>
        <dbReference type="ChEBI" id="CHEBI:57595"/>
    </ligand>
</feature>
<evidence type="ECO:0000313" key="14">
    <source>
        <dbReference type="Proteomes" id="UP000316429"/>
    </source>
</evidence>
<dbReference type="InterPro" id="IPR006195">
    <property type="entry name" value="aa-tRNA-synth_II"/>
</dbReference>
<evidence type="ECO:0000259" key="12">
    <source>
        <dbReference type="PROSITE" id="PS50862"/>
    </source>
</evidence>
<dbReference type="SUPFAM" id="SSF52954">
    <property type="entry name" value="Class II aaRS ABD-related"/>
    <property type="match status" value="1"/>
</dbReference>
<dbReference type="HAMAP" id="MF_00127">
    <property type="entry name" value="His_tRNA_synth"/>
    <property type="match status" value="1"/>
</dbReference>
<feature type="binding site" evidence="11">
    <location>
        <position position="134"/>
    </location>
    <ligand>
        <name>L-histidine</name>
        <dbReference type="ChEBI" id="CHEBI:57595"/>
    </ligand>
</feature>
<evidence type="ECO:0000256" key="9">
    <source>
        <dbReference type="ARBA" id="ARBA00047639"/>
    </source>
</evidence>
<dbReference type="GO" id="GO:0004821">
    <property type="term" value="F:histidine-tRNA ligase activity"/>
    <property type="evidence" value="ECO:0007669"/>
    <property type="project" value="UniProtKB-UniRule"/>
</dbReference>
<accession>A0A504ULQ6</accession>
<dbReference type="RefSeq" id="WP_140826409.1">
    <property type="nucleotide sequence ID" value="NZ_VFYP01000001.1"/>
</dbReference>
<dbReference type="Proteomes" id="UP000316429">
    <property type="component" value="Unassembled WGS sequence"/>
</dbReference>
<dbReference type="InterPro" id="IPR004516">
    <property type="entry name" value="HisRS/HisZ"/>
</dbReference>
<dbReference type="NCBIfam" id="TIGR00442">
    <property type="entry name" value="hisS"/>
    <property type="match status" value="1"/>
</dbReference>
<evidence type="ECO:0000256" key="10">
    <source>
        <dbReference type="HAMAP-Rule" id="MF_00127"/>
    </source>
</evidence>
<comment type="caution">
    <text evidence="13">The sequence shown here is derived from an EMBL/GenBank/DDBJ whole genome shotgun (WGS) entry which is preliminary data.</text>
</comment>
<dbReference type="PANTHER" id="PTHR11476:SF7">
    <property type="entry name" value="HISTIDINE--TRNA LIGASE"/>
    <property type="match status" value="1"/>
</dbReference>
<gene>
    <name evidence="10" type="primary">hisS</name>
    <name evidence="13" type="ORF">FJQ55_04010</name>
</gene>
<dbReference type="SUPFAM" id="SSF55681">
    <property type="entry name" value="Class II aaRS and biotin synthetases"/>
    <property type="match status" value="1"/>
</dbReference>
<evidence type="ECO:0000313" key="13">
    <source>
        <dbReference type="EMBL" id="TPP10046.1"/>
    </source>
</evidence>
<dbReference type="GO" id="GO:0005737">
    <property type="term" value="C:cytoplasm"/>
    <property type="evidence" value="ECO:0007669"/>
    <property type="project" value="UniProtKB-SubCell"/>
</dbReference>
<reference evidence="13 14" key="1">
    <citation type="submission" date="2019-06" db="EMBL/GenBank/DDBJ databases">
        <title>Rhizobium sp. CL12 isolated from roots of soybean.</title>
        <authorList>
            <person name="Wang C."/>
        </authorList>
    </citation>
    <scope>NUCLEOTIDE SEQUENCE [LARGE SCALE GENOMIC DNA]</scope>
    <source>
        <strain evidence="13 14">CL12</strain>
    </source>
</reference>
<feature type="domain" description="Aminoacyl-transfer RNA synthetases class-II family profile" evidence="12">
    <location>
        <begin position="31"/>
        <end position="398"/>
    </location>
</feature>
<protein>
    <recommendedName>
        <fullName evidence="10">Histidine--tRNA ligase</fullName>
        <ecNumber evidence="10">6.1.1.21</ecNumber>
    </recommendedName>
    <alternativeName>
        <fullName evidence="10">Histidyl-tRNA synthetase</fullName>
        <shortName evidence="10">HisRS</shortName>
    </alternativeName>
</protein>
<dbReference type="PANTHER" id="PTHR11476">
    <property type="entry name" value="HISTIDYL-TRNA SYNTHETASE"/>
    <property type="match status" value="1"/>
</dbReference>
<comment type="subcellular location">
    <subcellularLocation>
        <location evidence="10">Cytoplasm</location>
    </subcellularLocation>
</comment>
<dbReference type="Pfam" id="PF03129">
    <property type="entry name" value="HGTP_anticodon"/>
    <property type="match status" value="1"/>
</dbReference>
<evidence type="ECO:0000256" key="7">
    <source>
        <dbReference type="ARBA" id="ARBA00022917"/>
    </source>
</evidence>
<organism evidence="13 14">
    <name type="scientific">Rhizobium glycinendophyticum</name>
    <dbReference type="NCBI Taxonomy" id="2589807"/>
    <lineage>
        <taxon>Bacteria</taxon>
        <taxon>Pseudomonadati</taxon>
        <taxon>Pseudomonadota</taxon>
        <taxon>Alphaproteobacteria</taxon>
        <taxon>Hyphomicrobiales</taxon>
        <taxon>Rhizobiaceae</taxon>
        <taxon>Rhizobium/Agrobacterium group</taxon>
        <taxon>Rhizobium</taxon>
    </lineage>
</organism>
<feature type="binding site" evidence="11">
    <location>
        <position position="138"/>
    </location>
    <ligand>
        <name>L-histidine</name>
        <dbReference type="ChEBI" id="CHEBI:57595"/>
    </ligand>
</feature>
<keyword evidence="8 10" id="KW-0030">Aminoacyl-tRNA synthetase</keyword>
<name>A0A504ULQ6_9HYPH</name>
<evidence type="ECO:0000256" key="8">
    <source>
        <dbReference type="ARBA" id="ARBA00023146"/>
    </source>
</evidence>
<dbReference type="PIRSF" id="PIRSF001549">
    <property type="entry name" value="His-tRNA_synth"/>
    <property type="match status" value="1"/>
</dbReference>
<dbReference type="CDD" id="cd00859">
    <property type="entry name" value="HisRS_anticodon"/>
    <property type="match status" value="1"/>
</dbReference>
<dbReference type="EC" id="6.1.1.21" evidence="10"/>
<evidence type="ECO:0000256" key="6">
    <source>
        <dbReference type="ARBA" id="ARBA00022840"/>
    </source>
</evidence>
<comment type="similarity">
    <text evidence="1 10">Belongs to the class-II aminoacyl-tRNA synthetase family.</text>
</comment>
<evidence type="ECO:0000256" key="3">
    <source>
        <dbReference type="ARBA" id="ARBA00022490"/>
    </source>
</evidence>
<feature type="binding site" evidence="11">
    <location>
        <position position="120"/>
    </location>
    <ligand>
        <name>L-histidine</name>
        <dbReference type="ChEBI" id="CHEBI:57595"/>
    </ligand>
</feature>
<keyword evidence="6 10" id="KW-0067">ATP-binding</keyword>
<evidence type="ECO:0000256" key="1">
    <source>
        <dbReference type="ARBA" id="ARBA00008226"/>
    </source>
</evidence>
<dbReference type="Gene3D" id="3.40.50.800">
    <property type="entry name" value="Anticodon-binding domain"/>
    <property type="match status" value="1"/>
</dbReference>
<sequence length="523" mass="58197">MSEKNKKPQKLKARLPRGFVDREAADIRAANQMMETIREVYERYGFDPIETPLFEYTDALGKFLPDSDRPNEGVFSLQDDDEQWMSLRYDLTAPMARHVAENFQAIQLPFRTYRAGYVFRNEKPGPGRFRQFMQFDADTVGAPGVQSDAEMCMMMADTLEALGIKRGDYVIRVNNRKVLDGVMEAIGLGGEENAGRRLTVLRAIDKFDKFGIEGVRLLLGEGRKDESGDFTKGAGLKQSHIELVANLFLKANDGEATRQIQASERARQAMQLPLQGVLGGGMQNETYLAGMDELLSLEKMVKAAGYGPERILIDKSVVRGLEYYTGMVYEAELTFDVTNEKGEKVVFGSVGGGGRYDGLVSRFMGQPVPATGFSIGVSRLMTALKNLGKLGQDDVQGPVLVTVMDGDIESMGRYQRFTQQLRAEGIRAEMYQGNWKKFGNQLKYADRRGAPIAIIQGGDERAQGVVQIKDLIEGKRLSGEITDNAEWREARVAQEVVPEAELVAKVKEILAAQAEDRRRAKGQ</sequence>
<evidence type="ECO:0000256" key="2">
    <source>
        <dbReference type="ARBA" id="ARBA00011738"/>
    </source>
</evidence>
<feature type="binding site" evidence="11">
    <location>
        <begin position="90"/>
        <end position="92"/>
    </location>
    <ligand>
        <name>L-histidine</name>
        <dbReference type="ChEBI" id="CHEBI:57595"/>
    </ligand>
</feature>
<comment type="subunit">
    <text evidence="2 10">Homodimer.</text>
</comment>
<dbReference type="InterPro" id="IPR015807">
    <property type="entry name" value="His-tRNA-ligase"/>
</dbReference>
<evidence type="ECO:0000256" key="4">
    <source>
        <dbReference type="ARBA" id="ARBA00022598"/>
    </source>
</evidence>
<keyword evidence="5 10" id="KW-0547">Nucleotide-binding</keyword>
<evidence type="ECO:0000256" key="5">
    <source>
        <dbReference type="ARBA" id="ARBA00022741"/>
    </source>
</evidence>
<dbReference type="AlphaFoldDB" id="A0A504ULQ6"/>
<dbReference type="InterPro" id="IPR036621">
    <property type="entry name" value="Anticodon-bd_dom_sf"/>
</dbReference>
<comment type="catalytic activity">
    <reaction evidence="9 10">
        <text>tRNA(His) + L-histidine + ATP = L-histidyl-tRNA(His) + AMP + diphosphate + H(+)</text>
        <dbReference type="Rhea" id="RHEA:17313"/>
        <dbReference type="Rhea" id="RHEA-COMP:9665"/>
        <dbReference type="Rhea" id="RHEA-COMP:9689"/>
        <dbReference type="ChEBI" id="CHEBI:15378"/>
        <dbReference type="ChEBI" id="CHEBI:30616"/>
        <dbReference type="ChEBI" id="CHEBI:33019"/>
        <dbReference type="ChEBI" id="CHEBI:57595"/>
        <dbReference type="ChEBI" id="CHEBI:78442"/>
        <dbReference type="ChEBI" id="CHEBI:78527"/>
        <dbReference type="ChEBI" id="CHEBI:456215"/>
        <dbReference type="EC" id="6.1.1.21"/>
    </reaction>
</comment>
<dbReference type="InterPro" id="IPR004154">
    <property type="entry name" value="Anticodon-bd"/>
</dbReference>
<dbReference type="CDD" id="cd00773">
    <property type="entry name" value="HisRS-like_core"/>
    <property type="match status" value="1"/>
</dbReference>
<evidence type="ECO:0000256" key="11">
    <source>
        <dbReference type="PIRSR" id="PIRSR001549-1"/>
    </source>
</evidence>
<keyword evidence="3 10" id="KW-0963">Cytoplasm</keyword>
<dbReference type="InterPro" id="IPR041715">
    <property type="entry name" value="HisRS-like_core"/>
</dbReference>
<dbReference type="InterPro" id="IPR045864">
    <property type="entry name" value="aa-tRNA-synth_II/BPL/LPL"/>
</dbReference>
<dbReference type="GO" id="GO:0006427">
    <property type="term" value="P:histidyl-tRNA aminoacylation"/>
    <property type="evidence" value="ECO:0007669"/>
    <property type="project" value="UniProtKB-UniRule"/>
</dbReference>
<dbReference type="GO" id="GO:0005524">
    <property type="term" value="F:ATP binding"/>
    <property type="evidence" value="ECO:0007669"/>
    <property type="project" value="UniProtKB-UniRule"/>
</dbReference>
<dbReference type="InterPro" id="IPR033656">
    <property type="entry name" value="HisRS_anticodon"/>
</dbReference>
<dbReference type="Gene3D" id="3.30.930.10">
    <property type="entry name" value="Bira Bifunctional Protein, Domain 2"/>
    <property type="match status" value="1"/>
</dbReference>
<dbReference type="EMBL" id="VFYP01000001">
    <property type="protein sequence ID" value="TPP10046.1"/>
    <property type="molecule type" value="Genomic_DNA"/>
</dbReference>
<dbReference type="Pfam" id="PF13393">
    <property type="entry name" value="tRNA-synt_His"/>
    <property type="match status" value="1"/>
</dbReference>
<dbReference type="PROSITE" id="PS50862">
    <property type="entry name" value="AA_TRNA_LIGASE_II"/>
    <property type="match status" value="1"/>
</dbReference>
<dbReference type="OrthoDB" id="9800814at2"/>